<proteinExistence type="inferred from homology"/>
<dbReference type="InterPro" id="IPR005791">
    <property type="entry name" value="SecD"/>
</dbReference>
<feature type="transmembrane region" description="Helical" evidence="9">
    <location>
        <begin position="687"/>
        <end position="705"/>
    </location>
</feature>
<feature type="transmembrane region" description="Helical" evidence="9">
    <location>
        <begin position="7"/>
        <end position="24"/>
    </location>
</feature>
<dbReference type="FunFam" id="1.20.1640.10:FF:000004">
    <property type="entry name" value="Protein translocase subunit SecD"/>
    <property type="match status" value="1"/>
</dbReference>
<feature type="domain" description="Protein export membrane protein SecD/SecF C-terminal" evidence="11">
    <location>
        <begin position="821"/>
        <end position="1001"/>
    </location>
</feature>
<dbReference type="InterPro" id="IPR005665">
    <property type="entry name" value="SecF_bac"/>
</dbReference>
<dbReference type="InterPro" id="IPR048634">
    <property type="entry name" value="SecD_SecF_C"/>
</dbReference>
<dbReference type="HAMAP" id="MF_01463_B">
    <property type="entry name" value="SecD_B"/>
    <property type="match status" value="1"/>
</dbReference>
<dbReference type="PANTHER" id="PTHR30081">
    <property type="entry name" value="PROTEIN-EXPORT MEMBRANE PROTEIN SEC"/>
    <property type="match status" value="1"/>
</dbReference>
<feature type="transmembrane region" description="Helical" evidence="9">
    <location>
        <begin position="532"/>
        <end position="551"/>
    </location>
</feature>
<keyword evidence="5 9" id="KW-0653">Protein transport</keyword>
<dbReference type="Proteomes" id="UP000823637">
    <property type="component" value="Unassembled WGS sequence"/>
</dbReference>
<feature type="transmembrane region" description="Helical" evidence="9">
    <location>
        <begin position="504"/>
        <end position="525"/>
    </location>
</feature>
<dbReference type="InterPro" id="IPR054384">
    <property type="entry name" value="SecDF_P1_head"/>
</dbReference>
<dbReference type="AlphaFoldDB" id="A0A9D9EF42"/>
<evidence type="ECO:0000313" key="15">
    <source>
        <dbReference type="Proteomes" id="UP000823637"/>
    </source>
</evidence>
<comment type="subunit">
    <text evidence="9">Forms a complex with SecF. Part of the essential Sec protein translocation apparatus which comprises SecA, SecYEG and auxiliary proteins SecDF. Other proteins may also be involved.</text>
</comment>
<feature type="transmembrane region" description="Helical" evidence="9">
    <location>
        <begin position="865"/>
        <end position="888"/>
    </location>
</feature>
<dbReference type="Pfam" id="PF21760">
    <property type="entry name" value="SecD_1st"/>
    <property type="match status" value="1"/>
</dbReference>
<dbReference type="GO" id="GO:0065002">
    <property type="term" value="P:intracellular protein transmembrane transport"/>
    <property type="evidence" value="ECO:0007669"/>
    <property type="project" value="UniProtKB-UniRule"/>
</dbReference>
<evidence type="ECO:0000256" key="8">
    <source>
        <dbReference type="ARBA" id="ARBA00023136"/>
    </source>
</evidence>
<dbReference type="NCBIfam" id="TIGR00916">
    <property type="entry name" value="2A0604s01"/>
    <property type="match status" value="2"/>
</dbReference>
<evidence type="ECO:0000256" key="5">
    <source>
        <dbReference type="ARBA" id="ARBA00022927"/>
    </source>
</evidence>
<keyword evidence="7 9" id="KW-0811">Translocation</keyword>
<feature type="domain" description="Protein translocase subunit SecDF P1" evidence="12">
    <location>
        <begin position="175"/>
        <end position="232"/>
    </location>
</feature>
<comment type="similarity">
    <text evidence="10">Belongs to the SecD/SecF family. SecF subfamily.</text>
</comment>
<dbReference type="NCBIfam" id="TIGR01129">
    <property type="entry name" value="secD"/>
    <property type="match status" value="1"/>
</dbReference>
<dbReference type="GO" id="GO:0006605">
    <property type="term" value="P:protein targeting"/>
    <property type="evidence" value="ECO:0007669"/>
    <property type="project" value="UniProtKB-UniRule"/>
</dbReference>
<keyword evidence="2 9" id="KW-0813">Transport</keyword>
<dbReference type="Pfam" id="PF02355">
    <property type="entry name" value="SecD_SecF_C"/>
    <property type="match status" value="2"/>
</dbReference>
<sequence length="1016" mass="112191">MQNKGFVITFAVAMALVCLYYLSFNAVTSYYNGKAEEYAMGDKMKEYQYLDSLATEKVWMGYTLQECREKELGLGLDLKGGMNVVLEVSVPDIVRTLSGNSTDETFNKAMDLAFQKQSASTKDFLDLFYEAYQEIDPNAKLAAVFSTFDLKDRISLKSTNEEVMSVLRDEVRANVDNAFNVLRTRIDRFGVVQPNIQRLETNGRILIELPGVKEPERVRKLLQGSASLEFWETYNLTEIYPALEQANAVLREYFQQNDSTEAPAPAETTAAADDETVPADSIAARLAKMQTAAQDSIEMVQRFEKENPLFSKLMINQSQGQLIPSAAVGMVSSRDTAAVASYLRMKQVQEVLPRDLSFRWTVKPVDERGVYYQLVAIKVTNRDGSAPLGGNVITDARSELSQLSSSSTVSMTMNPEGAKTWARLTKDNIGRSIAIVLDGMVYSFPNVNQEITGGRSEISGDFTPEEANDLANVLRSGKMPAPSRIVQEDVVGPSLGREAITQGLWSFAIAFVLVMVYMIVMYGIVPGLIVDFALLCNVFFLVGILASFKAVLTLPGIAGIVLTMGMAVDANVLIYERTKEELAAGKTHKRAVADGYKNALSAIIDGNLTSLLTGVILFFFGTGPIQGFATTLIVGIITTMFTAIFITRIMLDRLCENGKIEKYTFTTPVSKNFLQNVKLDWIGIRKWGYGFAVAFVAIAIVSLAIRGLNPGIDFTGGRNYVVRFNEKVNTQEMLDMLQEKFTDAGISVITIGNDNQVRVSTNYKIESNNTEVDGEVEALMFESFRPLLEKYQVSQEMFVKGYVLDENGIARLSTSADDETLGVQTSQKVGPAIADDIKNAAVIAVVLSLLGIFLYILLRFRNVSFSLGAVASLVHDTMFILGIYSLLYSIMPFSMEIDQSFIAAILTVIGYSVNDTVVIFDRVREYRNLYPKRGLKEVINEAVNSTLARTFSTSFSTLLVLLIIFIFGGETIRSFTFAMLVGVIIGTYSTLFIAVPIAYDYLVAKAKKQAKALQAK</sequence>
<comment type="caution">
    <text evidence="14">The sequence shown here is derived from an EMBL/GenBank/DDBJ whole genome shotgun (WGS) entry which is preliminary data.</text>
</comment>
<accession>A0A9D9EF42</accession>
<feature type="domain" description="SecDF P1 head subdomain" evidence="13">
    <location>
        <begin position="386"/>
        <end position="481"/>
    </location>
</feature>
<feature type="transmembrane region" description="Helical" evidence="9">
    <location>
        <begin position="900"/>
        <end position="920"/>
    </location>
</feature>
<comment type="caution">
    <text evidence="9">Lacks conserved residue(s) required for the propagation of feature annotation.</text>
</comment>
<feature type="transmembrane region" description="Helical" evidence="9">
    <location>
        <begin position="975"/>
        <end position="999"/>
    </location>
</feature>
<reference evidence="14" key="1">
    <citation type="submission" date="2020-10" db="EMBL/GenBank/DDBJ databases">
        <authorList>
            <person name="Gilroy R."/>
        </authorList>
    </citation>
    <scope>NUCLEOTIDE SEQUENCE</scope>
    <source>
        <strain evidence="14">D3-1215</strain>
    </source>
</reference>
<keyword evidence="4 9" id="KW-0812">Transmembrane</keyword>
<comment type="subcellular location">
    <subcellularLocation>
        <location evidence="1 9">Cell membrane</location>
        <topology evidence="1 9">Multi-pass membrane protein</topology>
    </subcellularLocation>
</comment>
<dbReference type="InterPro" id="IPR022646">
    <property type="entry name" value="SecD/SecF_CS"/>
</dbReference>
<keyword evidence="3 9" id="KW-1003">Cell membrane</keyword>
<dbReference type="Pfam" id="PF07549">
    <property type="entry name" value="Sec_GG"/>
    <property type="match status" value="2"/>
</dbReference>
<dbReference type="InterPro" id="IPR022813">
    <property type="entry name" value="SecD/SecF_arch_bac"/>
</dbReference>
<evidence type="ECO:0000313" key="14">
    <source>
        <dbReference type="EMBL" id="MBO8446353.1"/>
    </source>
</evidence>
<comment type="subunit">
    <text evidence="10">Forms a complex with SecD. Part of the essential Sec protein translocation apparatus which comprises SecA, SecYEG and auxiliary proteins SecDF. Other proteins may also be involved.</text>
</comment>
<dbReference type="InterPro" id="IPR022645">
    <property type="entry name" value="SecD/SecF_bac"/>
</dbReference>
<dbReference type="InterPro" id="IPR048631">
    <property type="entry name" value="SecD_1st"/>
</dbReference>
<dbReference type="HAMAP" id="MF_01464_B">
    <property type="entry name" value="SecF_B"/>
    <property type="match status" value="1"/>
</dbReference>
<feature type="transmembrane region" description="Helical" evidence="9">
    <location>
        <begin position="840"/>
        <end position="858"/>
    </location>
</feature>
<dbReference type="Gene3D" id="1.20.1640.10">
    <property type="entry name" value="Multidrug efflux transporter AcrB transmembrane domain"/>
    <property type="match status" value="2"/>
</dbReference>
<dbReference type="GO" id="GO:0043952">
    <property type="term" value="P:protein transport by the Sec complex"/>
    <property type="evidence" value="ECO:0007669"/>
    <property type="project" value="UniProtKB-UniRule"/>
</dbReference>
<evidence type="ECO:0000256" key="2">
    <source>
        <dbReference type="ARBA" id="ARBA00022448"/>
    </source>
</evidence>
<protein>
    <recommendedName>
        <fullName evidence="9 10">Multifunctional fusion protein</fullName>
    </recommendedName>
    <domain>
        <recommendedName>
            <fullName evidence="9">Protein translocase subunit SecD</fullName>
        </recommendedName>
    </domain>
    <domain>
        <recommendedName>
            <fullName evidence="10">Protein-export membrane protein SecF</fullName>
        </recommendedName>
    </domain>
</protein>
<keyword evidence="8 9" id="KW-0472">Membrane</keyword>
<evidence type="ECO:0000256" key="6">
    <source>
        <dbReference type="ARBA" id="ARBA00022989"/>
    </source>
</evidence>
<dbReference type="Pfam" id="PF22599">
    <property type="entry name" value="SecDF_P1_head"/>
    <property type="match status" value="1"/>
</dbReference>
<feature type="transmembrane region" description="Helical" evidence="9">
    <location>
        <begin position="596"/>
        <end position="621"/>
    </location>
</feature>
<evidence type="ECO:0000259" key="12">
    <source>
        <dbReference type="Pfam" id="PF21760"/>
    </source>
</evidence>
<evidence type="ECO:0000256" key="7">
    <source>
        <dbReference type="ARBA" id="ARBA00023010"/>
    </source>
</evidence>
<dbReference type="GO" id="GO:0005886">
    <property type="term" value="C:plasma membrane"/>
    <property type="evidence" value="ECO:0007669"/>
    <property type="project" value="UniProtKB-SubCell"/>
</dbReference>
<reference evidence="14" key="2">
    <citation type="journal article" date="2021" name="PeerJ">
        <title>Extensive microbial diversity within the chicken gut microbiome revealed by metagenomics and culture.</title>
        <authorList>
            <person name="Gilroy R."/>
            <person name="Ravi A."/>
            <person name="Getino M."/>
            <person name="Pursley I."/>
            <person name="Horton D.L."/>
            <person name="Alikhan N.F."/>
            <person name="Baker D."/>
            <person name="Gharbi K."/>
            <person name="Hall N."/>
            <person name="Watson M."/>
            <person name="Adriaenssens E.M."/>
            <person name="Foster-Nyarko E."/>
            <person name="Jarju S."/>
            <person name="Secka A."/>
            <person name="Antonio M."/>
            <person name="Oren A."/>
            <person name="Chaudhuri R.R."/>
            <person name="La Ragione R."/>
            <person name="Hildebrand F."/>
            <person name="Pallen M.J."/>
        </authorList>
    </citation>
    <scope>NUCLEOTIDE SEQUENCE</scope>
    <source>
        <strain evidence="14">D3-1215</strain>
    </source>
</reference>
<dbReference type="Gene3D" id="3.30.70.3220">
    <property type="match status" value="1"/>
</dbReference>
<feature type="transmembrane region" description="Helical" evidence="9">
    <location>
        <begin position="627"/>
        <end position="651"/>
    </location>
</feature>
<name>A0A9D9EF42_9BACT</name>
<dbReference type="NCBIfam" id="NF009585">
    <property type="entry name" value="PRK13024.1-5"/>
    <property type="match status" value="1"/>
</dbReference>
<feature type="domain" description="Protein export membrane protein SecD/SecF C-terminal" evidence="11">
    <location>
        <begin position="484"/>
        <end position="651"/>
    </location>
</feature>
<dbReference type="PRINTS" id="PR01755">
    <property type="entry name" value="SECFTRNLCASE"/>
</dbReference>
<evidence type="ECO:0000256" key="1">
    <source>
        <dbReference type="ARBA" id="ARBA00004651"/>
    </source>
</evidence>
<gene>
    <name evidence="14" type="primary">secDF</name>
    <name evidence="9" type="synonym">secD</name>
    <name evidence="10" type="synonym">secF</name>
    <name evidence="14" type="ORF">IAC32_01205</name>
</gene>
<evidence type="ECO:0000259" key="11">
    <source>
        <dbReference type="Pfam" id="PF02355"/>
    </source>
</evidence>
<dbReference type="Gene3D" id="3.30.1360.200">
    <property type="match status" value="1"/>
</dbReference>
<feature type="transmembrane region" description="Helical" evidence="9">
    <location>
        <begin position="951"/>
        <end position="969"/>
    </location>
</feature>
<evidence type="ECO:0000256" key="4">
    <source>
        <dbReference type="ARBA" id="ARBA00022692"/>
    </source>
</evidence>
<dbReference type="GO" id="GO:0015450">
    <property type="term" value="F:protein-transporting ATPase activity"/>
    <property type="evidence" value="ECO:0007669"/>
    <property type="project" value="InterPro"/>
</dbReference>
<comment type="function">
    <text evidence="9">Part of the Sec protein translocase complex. Interacts with the SecYEG preprotein conducting channel. SecDF uses the proton motive force (PMF) to complete protein translocation after the ATP-dependent function of SecA.</text>
</comment>
<comment type="similarity">
    <text evidence="9">Belongs to the SecD/SecF family. SecD subfamily.</text>
</comment>
<organism evidence="14 15">
    <name type="scientific">Candidatus Enterocola intestinipullorum</name>
    <dbReference type="NCBI Taxonomy" id="2840783"/>
    <lineage>
        <taxon>Bacteria</taxon>
        <taxon>Pseudomonadati</taxon>
        <taxon>Bacteroidota</taxon>
        <taxon>Bacteroidia</taxon>
        <taxon>Bacteroidales</taxon>
        <taxon>Candidatus Enterocola</taxon>
    </lineage>
</organism>
<evidence type="ECO:0000256" key="10">
    <source>
        <dbReference type="HAMAP-Rule" id="MF_01464"/>
    </source>
</evidence>
<dbReference type="EMBL" id="JADIMR010000016">
    <property type="protein sequence ID" value="MBO8446353.1"/>
    <property type="molecule type" value="Genomic_DNA"/>
</dbReference>
<dbReference type="SUPFAM" id="SSF82866">
    <property type="entry name" value="Multidrug efflux transporter AcrB transmembrane domain"/>
    <property type="match status" value="2"/>
</dbReference>
<dbReference type="InterPro" id="IPR055344">
    <property type="entry name" value="SecD_SecF_C_bact"/>
</dbReference>
<dbReference type="PANTHER" id="PTHR30081:SF1">
    <property type="entry name" value="PROTEIN TRANSLOCASE SUBUNIT SECD"/>
    <property type="match status" value="1"/>
</dbReference>
<evidence type="ECO:0000256" key="3">
    <source>
        <dbReference type="ARBA" id="ARBA00022475"/>
    </source>
</evidence>
<dbReference type="NCBIfam" id="TIGR00966">
    <property type="entry name" value="transloc_SecF"/>
    <property type="match status" value="1"/>
</dbReference>
<keyword evidence="6 9" id="KW-1133">Transmembrane helix</keyword>
<evidence type="ECO:0000256" key="9">
    <source>
        <dbReference type="HAMAP-Rule" id="MF_01463"/>
    </source>
</evidence>
<evidence type="ECO:0000259" key="13">
    <source>
        <dbReference type="Pfam" id="PF22599"/>
    </source>
</evidence>